<proteinExistence type="inferred from homology"/>
<protein>
    <recommendedName>
        <fullName evidence="5">Phosphoserine phosphatase</fullName>
        <ecNumber evidence="4">3.1.3.3</ecNumber>
    </recommendedName>
    <alternativeName>
        <fullName evidence="11">O-phosphoserine phosphohydrolase</fullName>
    </alternativeName>
</protein>
<dbReference type="Gene3D" id="3.40.50.1000">
    <property type="entry name" value="HAD superfamily/HAD-like"/>
    <property type="match status" value="1"/>
</dbReference>
<evidence type="ECO:0000256" key="7">
    <source>
        <dbReference type="ARBA" id="ARBA00022723"/>
    </source>
</evidence>
<evidence type="ECO:0000256" key="2">
    <source>
        <dbReference type="ARBA" id="ARBA00005135"/>
    </source>
</evidence>
<keyword evidence="6" id="KW-0028">Amino-acid biosynthesis</keyword>
<gene>
    <name evidence="16" type="ORF">MBELCI_0333</name>
</gene>
<dbReference type="GO" id="GO:0036424">
    <property type="term" value="F:L-phosphoserine phosphatase activity"/>
    <property type="evidence" value="ECO:0007669"/>
    <property type="project" value="InterPro"/>
</dbReference>
<dbReference type="InterPro" id="IPR023214">
    <property type="entry name" value="HAD_sf"/>
</dbReference>
<dbReference type="SFLD" id="SFLDG01137">
    <property type="entry name" value="C1.6.1:_Phosphoserine_Phosphat"/>
    <property type="match status" value="1"/>
</dbReference>
<evidence type="ECO:0000256" key="9">
    <source>
        <dbReference type="ARBA" id="ARBA00022842"/>
    </source>
</evidence>
<evidence type="ECO:0000256" key="6">
    <source>
        <dbReference type="ARBA" id="ARBA00022605"/>
    </source>
</evidence>
<evidence type="ECO:0000256" key="5">
    <source>
        <dbReference type="ARBA" id="ARBA00015196"/>
    </source>
</evidence>
<evidence type="ECO:0000256" key="4">
    <source>
        <dbReference type="ARBA" id="ARBA00012640"/>
    </source>
</evidence>
<dbReference type="InterPro" id="IPR004469">
    <property type="entry name" value="PSP"/>
</dbReference>
<evidence type="ECO:0000256" key="12">
    <source>
        <dbReference type="ARBA" id="ARBA00048138"/>
    </source>
</evidence>
<dbReference type="SFLD" id="SFLDF00029">
    <property type="entry name" value="phosphoserine_phosphatase"/>
    <property type="match status" value="1"/>
</dbReference>
<dbReference type="GO" id="GO:0006564">
    <property type="term" value="P:L-serine biosynthetic process"/>
    <property type="evidence" value="ECO:0007669"/>
    <property type="project" value="UniProtKB-KW"/>
</dbReference>
<dbReference type="eggNOG" id="COG0560">
    <property type="taxonomic scope" value="Bacteria"/>
</dbReference>
<dbReference type="AlphaFoldDB" id="U2YI15"/>
<dbReference type="EC" id="3.1.3.3" evidence="4"/>
<dbReference type="InterPro" id="IPR050582">
    <property type="entry name" value="HAD-like_SerB"/>
</dbReference>
<evidence type="ECO:0000256" key="14">
    <source>
        <dbReference type="PIRSR" id="PIRSR604469-1"/>
    </source>
</evidence>
<comment type="cofactor">
    <cofactor evidence="1">
        <name>Mg(2+)</name>
        <dbReference type="ChEBI" id="CHEBI:18420"/>
    </cofactor>
</comment>
<feature type="active site" description="Proton donor" evidence="14">
    <location>
        <position position="180"/>
    </location>
</feature>
<keyword evidence="17" id="KW-1185">Reference proteome</keyword>
<dbReference type="SFLD" id="SFLDG01136">
    <property type="entry name" value="C1.6:_Phosphoserine_Phosphatas"/>
    <property type="match status" value="1"/>
</dbReference>
<evidence type="ECO:0000256" key="3">
    <source>
        <dbReference type="ARBA" id="ARBA00009184"/>
    </source>
</evidence>
<dbReference type="InterPro" id="IPR036412">
    <property type="entry name" value="HAD-like_sf"/>
</dbReference>
<keyword evidence="8" id="KW-0378">Hydrolase</keyword>
<evidence type="ECO:0000256" key="8">
    <source>
        <dbReference type="ARBA" id="ARBA00022801"/>
    </source>
</evidence>
<evidence type="ECO:0000256" key="1">
    <source>
        <dbReference type="ARBA" id="ARBA00001946"/>
    </source>
</evidence>
<evidence type="ECO:0000313" key="16">
    <source>
        <dbReference type="EMBL" id="GAD54281.1"/>
    </source>
</evidence>
<evidence type="ECO:0000313" key="17">
    <source>
        <dbReference type="Proteomes" id="UP000016566"/>
    </source>
</evidence>
<dbReference type="PANTHER" id="PTHR43344:SF2">
    <property type="entry name" value="PHOSPHOSERINE PHOSPHATASE"/>
    <property type="match status" value="1"/>
</dbReference>
<dbReference type="Pfam" id="PF12710">
    <property type="entry name" value="HAD"/>
    <property type="match status" value="1"/>
</dbReference>
<evidence type="ECO:0000256" key="13">
    <source>
        <dbReference type="ARBA" id="ARBA00048523"/>
    </source>
</evidence>
<comment type="similarity">
    <text evidence="3">Belongs to the HAD-like hydrolase superfamily. SerB family.</text>
</comment>
<keyword evidence="10" id="KW-0718">Serine biosynthesis</keyword>
<name>U2YI15_9RHOB</name>
<dbReference type="SUPFAM" id="SSF56784">
    <property type="entry name" value="HAD-like"/>
    <property type="match status" value="1"/>
</dbReference>
<dbReference type="STRING" id="1337093.MBELCI_0333"/>
<dbReference type="GO" id="GO:0000287">
    <property type="term" value="F:magnesium ion binding"/>
    <property type="evidence" value="ECO:0007669"/>
    <property type="project" value="TreeGrafter"/>
</dbReference>
<evidence type="ECO:0000256" key="15">
    <source>
        <dbReference type="SAM" id="MobiDB-lite"/>
    </source>
</evidence>
<evidence type="ECO:0000256" key="10">
    <source>
        <dbReference type="ARBA" id="ARBA00023299"/>
    </source>
</evidence>
<sequence length="387" mass="41258">MAARCERPSGASESLSRLHWGGLAQGPEEKRGFDGRTSGVVLTIAGILADKRLSLGRGVPPPHLRPLMRFHNGEIAVKAPPNVASGPSRVTIGNIAPCSPPLLLTAPGTPLDPHLAENLRSAWGGTALDWLAPGEAVEFGIPMVPDNRWQVWADLQASRVDMVIQRSKGRRKKMLLADMDSTMIQQECIDELAAEAGVGPRVAEITKRAMNGELDFEGALIERVGLLRDLDEAVIARVLAERITHMPGGRELIATMKADGGHAALVSGGFTAFTEKVAEALGFHEHRANTLLAAGGRLTGDVARPILGREAKVQALHEITERLGIMPDDVIAVGDGANDLGMLGLAGTGVALHAKPVVAEQCEVRVNHGDLTALLYIQGYRKEMFSI</sequence>
<accession>U2YI15</accession>
<dbReference type="NCBIfam" id="TIGR01488">
    <property type="entry name" value="HAD-SF-IB"/>
    <property type="match status" value="1"/>
</dbReference>
<dbReference type="CDD" id="cd07500">
    <property type="entry name" value="HAD_PSP"/>
    <property type="match status" value="1"/>
</dbReference>
<evidence type="ECO:0000256" key="11">
    <source>
        <dbReference type="ARBA" id="ARBA00031693"/>
    </source>
</evidence>
<dbReference type="NCBIfam" id="TIGR00338">
    <property type="entry name" value="serB"/>
    <property type="match status" value="1"/>
</dbReference>
<keyword evidence="7" id="KW-0479">Metal-binding</keyword>
<dbReference type="UniPathway" id="UPA00135">
    <property type="reaction ID" value="UER00198"/>
</dbReference>
<dbReference type="Proteomes" id="UP000016566">
    <property type="component" value="Unassembled WGS sequence"/>
</dbReference>
<comment type="catalytic activity">
    <reaction evidence="13">
        <text>O-phospho-D-serine + H2O = D-serine + phosphate</text>
        <dbReference type="Rhea" id="RHEA:24873"/>
        <dbReference type="ChEBI" id="CHEBI:15377"/>
        <dbReference type="ChEBI" id="CHEBI:35247"/>
        <dbReference type="ChEBI" id="CHEBI:43474"/>
        <dbReference type="ChEBI" id="CHEBI:58680"/>
        <dbReference type="EC" id="3.1.3.3"/>
    </reaction>
</comment>
<feature type="region of interest" description="Disordered" evidence="15">
    <location>
        <begin position="1"/>
        <end position="20"/>
    </location>
</feature>
<feature type="active site" description="Nucleophile" evidence="14">
    <location>
        <position position="178"/>
    </location>
</feature>
<organism evidence="16 17">
    <name type="scientific">Limimaricola cinnabarinus LL-001</name>
    <dbReference type="NCBI Taxonomy" id="1337093"/>
    <lineage>
        <taxon>Bacteria</taxon>
        <taxon>Pseudomonadati</taxon>
        <taxon>Pseudomonadota</taxon>
        <taxon>Alphaproteobacteria</taxon>
        <taxon>Rhodobacterales</taxon>
        <taxon>Paracoccaceae</taxon>
        <taxon>Limimaricola</taxon>
    </lineage>
</organism>
<comment type="caution">
    <text evidence="16">The sequence shown here is derived from an EMBL/GenBank/DDBJ whole genome shotgun (WGS) entry which is preliminary data.</text>
</comment>
<comment type="pathway">
    <text evidence="2">Amino-acid biosynthesis; L-serine biosynthesis; L-serine from 3-phospho-D-glycerate: step 3/3.</text>
</comment>
<dbReference type="GO" id="GO:0005737">
    <property type="term" value="C:cytoplasm"/>
    <property type="evidence" value="ECO:0007669"/>
    <property type="project" value="TreeGrafter"/>
</dbReference>
<keyword evidence="9" id="KW-0460">Magnesium</keyword>
<comment type="catalytic activity">
    <reaction evidence="12">
        <text>O-phospho-L-serine + H2O = L-serine + phosphate</text>
        <dbReference type="Rhea" id="RHEA:21208"/>
        <dbReference type="ChEBI" id="CHEBI:15377"/>
        <dbReference type="ChEBI" id="CHEBI:33384"/>
        <dbReference type="ChEBI" id="CHEBI:43474"/>
        <dbReference type="ChEBI" id="CHEBI:57524"/>
        <dbReference type="EC" id="3.1.3.3"/>
    </reaction>
</comment>
<dbReference type="EMBL" id="BATB01000002">
    <property type="protein sequence ID" value="GAD54281.1"/>
    <property type="molecule type" value="Genomic_DNA"/>
</dbReference>
<reference evidence="16" key="1">
    <citation type="journal article" date="2013" name="Genome Announc.">
        <title>Draft Genome Sequence of Loktanella cinnabarina LL-001T, Isolated from Deep-Sea Floor Sediment.</title>
        <authorList>
            <person name="Nishi S."/>
            <person name="Tsubouchi T."/>
            <person name="Takaki Y."/>
            <person name="Koyanagi R."/>
            <person name="Satoh N."/>
            <person name="Maruyama T."/>
            <person name="Hatada Y."/>
        </authorList>
    </citation>
    <scope>NUCLEOTIDE SEQUENCE [LARGE SCALE GENOMIC DNA]</scope>
    <source>
        <strain evidence="16">LL-001</strain>
    </source>
</reference>
<dbReference type="SFLD" id="SFLDS00003">
    <property type="entry name" value="Haloacid_Dehalogenase"/>
    <property type="match status" value="1"/>
</dbReference>
<dbReference type="PANTHER" id="PTHR43344">
    <property type="entry name" value="PHOSPHOSERINE PHOSPHATASE"/>
    <property type="match status" value="1"/>
</dbReference>